<sequence>MKLIKVVLVLIGLGVLAVVGKSVQVSQGLYDERIETIPKHALRLAPVADALTFARTRGNDVLLVAALDQKGVVAVNLSEFFDAKGIDTLALYRKLGPAVIRTALDSEVTFIEWEALGLPFEPRAQAIAAGTNFAAHAEEVGLDEGPFLFPKISTPSAWNDTLPPSARLDYEVELCAVPIDDYTIEKPSALGVTLCNDFTDRWDLVRTIDLDGPLGRTGFADGKSGERRLPLGALLVVPQDVDTFLDGVALGLAVNGDLRQQGRGAQMIWNASKVMQETLHQCDQPYQYQGGNIPLTACGAVKAGTVIMLGTPDGVAFQMPNIWMPWPYLRPGDEVLTFASHLGVLRTRITQ</sequence>
<gene>
    <name evidence="1" type="ORF">IMCC3088_140</name>
</gene>
<keyword evidence="2" id="KW-1185">Reference proteome</keyword>
<dbReference type="EMBL" id="AEIG01000112">
    <property type="protein sequence ID" value="EGG28417.1"/>
    <property type="molecule type" value="Genomic_DNA"/>
</dbReference>
<dbReference type="eggNOG" id="COG0179">
    <property type="taxonomic scope" value="Bacteria"/>
</dbReference>
<dbReference type="OrthoDB" id="1322593at2"/>
<dbReference type="PANTHER" id="PTHR11820">
    <property type="entry name" value="ACYLPYRUVASE"/>
    <property type="match status" value="1"/>
</dbReference>
<proteinExistence type="predicted"/>
<accession>F3L5H7</accession>
<evidence type="ECO:0000313" key="2">
    <source>
        <dbReference type="Proteomes" id="UP000005615"/>
    </source>
</evidence>
<reference evidence="1 2" key="1">
    <citation type="journal article" date="2011" name="J. Bacteriol.">
        <title>Genome sequence of strain IMCC3088, a proteorhodopsin-containing marine bacterium belonging to the OM60/NOR5 clade.</title>
        <authorList>
            <person name="Jang Y."/>
            <person name="Oh H.M."/>
            <person name="Kang I."/>
            <person name="Lee K."/>
            <person name="Yang S.J."/>
            <person name="Cho J.C."/>
        </authorList>
    </citation>
    <scope>NUCLEOTIDE SEQUENCE [LARGE SCALE GENOMIC DNA]</scope>
    <source>
        <strain evidence="1 2">IMCC3088</strain>
    </source>
</reference>
<keyword evidence="1" id="KW-0378">Hydrolase</keyword>
<name>F3L5H7_9GAMM</name>
<dbReference type="RefSeq" id="WP_009577107.1">
    <property type="nucleotide sequence ID" value="NZ_AEIG01000112.1"/>
</dbReference>
<dbReference type="AlphaFoldDB" id="F3L5H7"/>
<evidence type="ECO:0000313" key="1">
    <source>
        <dbReference type="EMBL" id="EGG28417.1"/>
    </source>
</evidence>
<dbReference type="Gene3D" id="3.90.850.10">
    <property type="entry name" value="Fumarylacetoacetase-like, C-terminal domain"/>
    <property type="match status" value="1"/>
</dbReference>
<dbReference type="STRING" id="2518989.IMCC3088_140"/>
<dbReference type="Proteomes" id="UP000005615">
    <property type="component" value="Unassembled WGS sequence"/>
</dbReference>
<organism evidence="1 2">
    <name type="scientific">Aequoribacter fuscus</name>
    <dbReference type="NCBI Taxonomy" id="2518989"/>
    <lineage>
        <taxon>Bacteria</taxon>
        <taxon>Pseudomonadati</taxon>
        <taxon>Pseudomonadota</taxon>
        <taxon>Gammaproteobacteria</taxon>
        <taxon>Cellvibrionales</taxon>
        <taxon>Halieaceae</taxon>
        <taxon>Aequoribacter</taxon>
    </lineage>
</organism>
<protein>
    <submittedName>
        <fullName evidence="1">Putative fumarylacetoacetate hydrolase family protein</fullName>
    </submittedName>
</protein>
<comment type="caution">
    <text evidence="1">The sequence shown here is derived from an EMBL/GenBank/DDBJ whole genome shotgun (WGS) entry which is preliminary data.</text>
</comment>
<dbReference type="GO" id="GO:0016787">
    <property type="term" value="F:hydrolase activity"/>
    <property type="evidence" value="ECO:0007669"/>
    <property type="project" value="UniProtKB-KW"/>
</dbReference>
<dbReference type="InterPro" id="IPR011234">
    <property type="entry name" value="Fumarylacetoacetase-like_C"/>
</dbReference>
<dbReference type="Pfam" id="PF01557">
    <property type="entry name" value="FAA_hydrolase"/>
    <property type="match status" value="1"/>
</dbReference>
<dbReference type="InterPro" id="IPR036663">
    <property type="entry name" value="Fumarylacetoacetase_C_sf"/>
</dbReference>
<dbReference type="SUPFAM" id="SSF56529">
    <property type="entry name" value="FAH"/>
    <property type="match status" value="1"/>
</dbReference>